<keyword evidence="6" id="KW-0804">Transcription</keyword>
<dbReference type="InterPro" id="IPR036864">
    <property type="entry name" value="Zn2-C6_fun-type_DNA-bd_sf"/>
</dbReference>
<evidence type="ECO:0000256" key="2">
    <source>
        <dbReference type="ARBA" id="ARBA00022723"/>
    </source>
</evidence>
<dbReference type="PROSITE" id="PS50048">
    <property type="entry name" value="ZN2_CY6_FUNGAL_2"/>
    <property type="match status" value="1"/>
</dbReference>
<dbReference type="Pfam" id="PF04082">
    <property type="entry name" value="Fungal_trans"/>
    <property type="match status" value="1"/>
</dbReference>
<dbReference type="InterPro" id="IPR007219">
    <property type="entry name" value="XnlR_reg_dom"/>
</dbReference>
<keyword evidence="3" id="KW-0862">Zinc</keyword>
<dbReference type="PANTHER" id="PTHR47782:SF7">
    <property type="entry name" value="PROTEIN STB5"/>
    <property type="match status" value="1"/>
</dbReference>
<feature type="region of interest" description="Disordered" evidence="8">
    <location>
        <begin position="877"/>
        <end position="964"/>
    </location>
</feature>
<keyword evidence="11" id="KW-1185">Reference proteome</keyword>
<feature type="compositionally biased region" description="Gly residues" evidence="8">
    <location>
        <begin position="7"/>
        <end position="17"/>
    </location>
</feature>
<comment type="caution">
    <text evidence="10">The sequence shown here is derived from an EMBL/GenBank/DDBJ whole genome shotgun (WGS) entry which is preliminary data.</text>
</comment>
<feature type="compositionally biased region" description="Low complexity" evidence="8">
    <location>
        <begin position="216"/>
        <end position="245"/>
    </location>
</feature>
<dbReference type="Proteomes" id="UP001642405">
    <property type="component" value="Unassembled WGS sequence"/>
</dbReference>
<feature type="region of interest" description="Disordered" evidence="8">
    <location>
        <begin position="216"/>
        <end position="316"/>
    </location>
</feature>
<evidence type="ECO:0000256" key="6">
    <source>
        <dbReference type="ARBA" id="ARBA00023163"/>
    </source>
</evidence>
<sequence>MDKSSPGGSGGGSGGGLWHRFRVEKPRPGPVPGGRQASHSGSKPSPRIKTDYSMEGVEEEDGKDGNGGCGGSTSGDAAFVPGSSGAALMAPGSTTIAMYACMRCRNSKKKCDRLLPECTGCKRLGARCFFPSPVASTASQASSLRARVTWLSNFVDSLMPVGSQPIACYDTGFDLHSIPHLARLMDGVAARGSFTGPGAGPMQVAVPASVPVPHAVSTPGSVPSSAPDSVPGSVPGSAPSSAPAALPGPAPGPATEVGPWTGPVTGSSSEPADGQNAPQAAQEDHPMDGIPPGPISAGSIHQQPTPSSIDIIEPPSYGPHALPAHMDYPFSITGGQPGYMSSEIITSKTRLIPIRTYTSRFSHMHLVRAYFRHMHRSYPFLYESAIIDAAESQVGHAVFEEGPIVDLTSSRLYLVMILGLEAISRFGGRRSGGEAYRNATVAMHGHRTGASVDIDEDDRTIAAEALSQVRMPYLDIIQSCLQNRCIPATEVLLLLTIYSLFDPDGWSPWVILGIMGREAVLLGLNRCRSNDSEPRRMNEREFRHRLFWSIFSIDRLVASVYGLALTIQDYDSNLALPGVTTEEFAAAEQAEHITTLQIARQAIALRDIEGRCLSLVHFGQAGPSSPHSTALYQQQQHQQYSTLPSLRERRAMIEELRGAADNWYTQGTLLARREAHAVHFHNTITWLNTNYHGMLMLLYCPSLFNSGPSEPQDLVDLHRTIGKYVQSVHAQFNDRQLAFNWTTMSRMLLVCRILLHTYFNLCCGPYNDGGGQGGDGSYGDFGRGGFLRPSNSTAPPAQLSTILAEQLDMIIQCESVLYAFQPSWIFARKGAILFRRLEVVFRHRLLQVQGNEVKVSISSSVAGAVAAVPELPHYYLQNSPKDRSYTHSQGESQSHGHGQSQGHGGSYSHNSSGQRYPQNPAPAHDPHGYYQDRTYSPNSPASQMGSGGGGNTYSGGLPGPSSAARREDVDIVNDIHDICDEVESLIQRSLGVSSTYNYLAGERRPRPRRTPGQMA</sequence>
<evidence type="ECO:0000256" key="4">
    <source>
        <dbReference type="ARBA" id="ARBA00023015"/>
    </source>
</evidence>
<evidence type="ECO:0000256" key="8">
    <source>
        <dbReference type="SAM" id="MobiDB-lite"/>
    </source>
</evidence>
<organism evidence="10 11">
    <name type="scientific">Sporothrix curviconia</name>
    <dbReference type="NCBI Taxonomy" id="1260050"/>
    <lineage>
        <taxon>Eukaryota</taxon>
        <taxon>Fungi</taxon>
        <taxon>Dikarya</taxon>
        <taxon>Ascomycota</taxon>
        <taxon>Pezizomycotina</taxon>
        <taxon>Sordariomycetes</taxon>
        <taxon>Sordariomycetidae</taxon>
        <taxon>Ophiostomatales</taxon>
        <taxon>Ophiostomataceae</taxon>
        <taxon>Sporothrix</taxon>
    </lineage>
</organism>
<dbReference type="InterPro" id="IPR052202">
    <property type="entry name" value="Yeast_MetPath_Reg"/>
</dbReference>
<dbReference type="Gene3D" id="4.10.240.10">
    <property type="entry name" value="Zn(2)-C6 fungal-type DNA-binding domain"/>
    <property type="match status" value="1"/>
</dbReference>
<dbReference type="CDD" id="cd00067">
    <property type="entry name" value="GAL4"/>
    <property type="match status" value="1"/>
</dbReference>
<feature type="compositionally biased region" description="Low complexity" evidence="8">
    <location>
        <begin position="887"/>
        <end position="898"/>
    </location>
</feature>
<feature type="region of interest" description="Disordered" evidence="8">
    <location>
        <begin position="1"/>
        <end position="75"/>
    </location>
</feature>
<evidence type="ECO:0000256" key="5">
    <source>
        <dbReference type="ARBA" id="ARBA00023125"/>
    </source>
</evidence>
<dbReference type="PROSITE" id="PS00463">
    <property type="entry name" value="ZN2_CY6_FUNGAL_1"/>
    <property type="match status" value="1"/>
</dbReference>
<evidence type="ECO:0000256" key="7">
    <source>
        <dbReference type="ARBA" id="ARBA00023242"/>
    </source>
</evidence>
<keyword evidence="4" id="KW-0805">Transcription regulation</keyword>
<protein>
    <submittedName>
        <fullName evidence="10">Rac GTPase-activating protein BCR/ABR</fullName>
    </submittedName>
</protein>
<evidence type="ECO:0000256" key="1">
    <source>
        <dbReference type="ARBA" id="ARBA00004123"/>
    </source>
</evidence>
<evidence type="ECO:0000313" key="10">
    <source>
        <dbReference type="EMBL" id="CAK7220068.1"/>
    </source>
</evidence>
<comment type="subcellular location">
    <subcellularLocation>
        <location evidence="1">Nucleus</location>
    </subcellularLocation>
</comment>
<dbReference type="PANTHER" id="PTHR47782">
    <property type="entry name" value="ZN(II)2CYS6 TRANSCRIPTION FACTOR (EUROFUNG)-RELATED"/>
    <property type="match status" value="1"/>
</dbReference>
<name>A0ABP0BKA6_9PEZI</name>
<dbReference type="SMART" id="SM00066">
    <property type="entry name" value="GAL4"/>
    <property type="match status" value="1"/>
</dbReference>
<proteinExistence type="predicted"/>
<dbReference type="Pfam" id="PF00172">
    <property type="entry name" value="Zn_clus"/>
    <property type="match status" value="1"/>
</dbReference>
<gene>
    <name evidence="10" type="primary">STB5_2</name>
    <name evidence="10" type="ORF">SCUCBS95973_004031</name>
</gene>
<dbReference type="EMBL" id="CAWUHB010000019">
    <property type="protein sequence ID" value="CAK7220068.1"/>
    <property type="molecule type" value="Genomic_DNA"/>
</dbReference>
<dbReference type="SUPFAM" id="SSF57701">
    <property type="entry name" value="Zn2/Cys6 DNA-binding domain"/>
    <property type="match status" value="1"/>
</dbReference>
<feature type="domain" description="Zn(2)-C6 fungal-type" evidence="9">
    <location>
        <begin position="100"/>
        <end position="130"/>
    </location>
</feature>
<dbReference type="CDD" id="cd12148">
    <property type="entry name" value="fungal_TF_MHR"/>
    <property type="match status" value="1"/>
</dbReference>
<evidence type="ECO:0000259" key="9">
    <source>
        <dbReference type="PROSITE" id="PS50048"/>
    </source>
</evidence>
<evidence type="ECO:0000256" key="3">
    <source>
        <dbReference type="ARBA" id="ARBA00022833"/>
    </source>
</evidence>
<accession>A0ABP0BKA6</accession>
<reference evidence="10 11" key="1">
    <citation type="submission" date="2024-01" db="EMBL/GenBank/DDBJ databases">
        <authorList>
            <person name="Allen C."/>
            <person name="Tagirdzhanova G."/>
        </authorList>
    </citation>
    <scope>NUCLEOTIDE SEQUENCE [LARGE SCALE GENOMIC DNA]</scope>
</reference>
<keyword evidence="7" id="KW-0539">Nucleus</keyword>
<feature type="compositionally biased region" description="Polar residues" evidence="8">
    <location>
        <begin position="299"/>
        <end position="308"/>
    </location>
</feature>
<dbReference type="SMART" id="SM00906">
    <property type="entry name" value="Fungal_trans"/>
    <property type="match status" value="1"/>
</dbReference>
<feature type="compositionally biased region" description="Gly residues" evidence="8">
    <location>
        <begin position="945"/>
        <end position="958"/>
    </location>
</feature>
<evidence type="ECO:0000313" key="11">
    <source>
        <dbReference type="Proteomes" id="UP001642405"/>
    </source>
</evidence>
<dbReference type="InterPro" id="IPR001138">
    <property type="entry name" value="Zn2Cys6_DnaBD"/>
</dbReference>
<keyword evidence="5" id="KW-0238">DNA-binding</keyword>
<keyword evidence="2" id="KW-0479">Metal-binding</keyword>